<proteinExistence type="predicted"/>
<protein>
    <submittedName>
        <fullName evidence="2">Uncharacterized protein</fullName>
    </submittedName>
</protein>
<feature type="compositionally biased region" description="Polar residues" evidence="1">
    <location>
        <begin position="86"/>
        <end position="101"/>
    </location>
</feature>
<keyword evidence="3" id="KW-1185">Reference proteome</keyword>
<gene>
    <name evidence="2" type="ORF">CEURO_LOCUS19677</name>
</gene>
<feature type="region of interest" description="Disordered" evidence="1">
    <location>
        <begin position="69"/>
        <end position="101"/>
    </location>
</feature>
<dbReference type="AlphaFoldDB" id="A0A9P1EKF0"/>
<dbReference type="EMBL" id="CAMAPE010000060">
    <property type="protein sequence ID" value="CAH9112641.1"/>
    <property type="molecule type" value="Genomic_DNA"/>
</dbReference>
<dbReference type="Proteomes" id="UP001152484">
    <property type="component" value="Unassembled WGS sequence"/>
</dbReference>
<accession>A0A9P1EKF0</accession>
<evidence type="ECO:0000313" key="2">
    <source>
        <dbReference type="EMBL" id="CAH9112641.1"/>
    </source>
</evidence>
<comment type="caution">
    <text evidence="2">The sequence shown here is derived from an EMBL/GenBank/DDBJ whole genome shotgun (WGS) entry which is preliminary data.</text>
</comment>
<sequence length="101" mass="11387">MMEDCRRGTEAGRPTWPPYMAALRGFLRRDVMFELPVSETRREAATEDSQWAPATDLTRTRSFVGEVTEGCRSWPEGGRPSGFKSPLTSPTQNTPSHTQLR</sequence>
<evidence type="ECO:0000313" key="3">
    <source>
        <dbReference type="Proteomes" id="UP001152484"/>
    </source>
</evidence>
<evidence type="ECO:0000256" key="1">
    <source>
        <dbReference type="SAM" id="MobiDB-lite"/>
    </source>
</evidence>
<reference evidence="2" key="1">
    <citation type="submission" date="2022-07" db="EMBL/GenBank/DDBJ databases">
        <authorList>
            <person name="Macas J."/>
            <person name="Novak P."/>
            <person name="Neumann P."/>
        </authorList>
    </citation>
    <scope>NUCLEOTIDE SEQUENCE</scope>
</reference>
<organism evidence="2 3">
    <name type="scientific">Cuscuta europaea</name>
    <name type="common">European dodder</name>
    <dbReference type="NCBI Taxonomy" id="41803"/>
    <lineage>
        <taxon>Eukaryota</taxon>
        <taxon>Viridiplantae</taxon>
        <taxon>Streptophyta</taxon>
        <taxon>Embryophyta</taxon>
        <taxon>Tracheophyta</taxon>
        <taxon>Spermatophyta</taxon>
        <taxon>Magnoliopsida</taxon>
        <taxon>eudicotyledons</taxon>
        <taxon>Gunneridae</taxon>
        <taxon>Pentapetalae</taxon>
        <taxon>asterids</taxon>
        <taxon>lamiids</taxon>
        <taxon>Solanales</taxon>
        <taxon>Convolvulaceae</taxon>
        <taxon>Cuscuteae</taxon>
        <taxon>Cuscuta</taxon>
        <taxon>Cuscuta subgen. Cuscuta</taxon>
    </lineage>
</organism>
<name>A0A9P1EKF0_CUSEU</name>